<reference evidence="6 7" key="1">
    <citation type="submission" date="2014-06" db="EMBL/GenBank/DDBJ databases">
        <title>Draft genome sequence of Bacillus manliponensis JCM 15802 (MCCC 1A00708).</title>
        <authorList>
            <person name="Lai Q."/>
            <person name="Liu Y."/>
            <person name="Shao Z."/>
        </authorList>
    </citation>
    <scope>NUCLEOTIDE SEQUENCE [LARGE SCALE GENOMIC DNA]</scope>
    <source>
        <strain evidence="6 7">JCM 15802</strain>
    </source>
</reference>
<gene>
    <name evidence="6" type="ORF">BAMA_00625</name>
</gene>
<keyword evidence="3 4" id="KW-0067">ATP-binding</keyword>
<dbReference type="InterPro" id="IPR052032">
    <property type="entry name" value="ATP-dep_AA_Ligase"/>
</dbReference>
<dbReference type="RefSeq" id="WP_034635023.1">
    <property type="nucleotide sequence ID" value="NZ_CBCSJC010000002.1"/>
</dbReference>
<dbReference type="SUPFAM" id="SSF56059">
    <property type="entry name" value="Glutathione synthetase ATP-binding domain-like"/>
    <property type="match status" value="1"/>
</dbReference>
<evidence type="ECO:0000256" key="1">
    <source>
        <dbReference type="ARBA" id="ARBA00022598"/>
    </source>
</evidence>
<dbReference type="GO" id="GO:0016874">
    <property type="term" value="F:ligase activity"/>
    <property type="evidence" value="ECO:0007669"/>
    <property type="project" value="UniProtKB-KW"/>
</dbReference>
<dbReference type="AlphaFoldDB" id="A0A073KG66"/>
<proteinExistence type="predicted"/>
<dbReference type="PANTHER" id="PTHR43585:SF2">
    <property type="entry name" value="ATP-GRASP ENZYME FSQD"/>
    <property type="match status" value="1"/>
</dbReference>
<comment type="caution">
    <text evidence="6">The sequence shown here is derived from an EMBL/GenBank/DDBJ whole genome shotgun (WGS) entry which is preliminary data.</text>
</comment>
<sequence length="414" mass="46292">MKKLLFIEANTTGTGMLAISKAKEIGFSPVFITNNPRRYIGLEEMECTVLECDTNNIDVVREMIRSQFEVFEVSGVTTTSEFYIETVAVIAKDLGLVGNPLDTVKNCRDKARMRSLLQNVPHVYSPWFHSIAAVNDLEGIQDHIVFPCVVKPVDDSGSNNVLKCYSYEEVQLQVEKILSKTHNVRSQRNIKNVLIEEYVEGQEYSVEIFSYNGKSHIFGITQKSVGQEPYFVEEGHIFPAVIPKDLQLIVKKGITSILNKVNWQNGPCHLEVKIKEDNVFLVEFNGRLAGGMIPELIRYATQVDLLKEQLKTVTGTAPNLDKVSSLYAGIRFIVPTNEGEITNVLGFEQIKDMLGIKEVKCRTVIGETVQKAQNAYGRVGHVIATSENSVELQSLLEKCINSLNIEVKECGAID</sequence>
<dbReference type="Gene3D" id="3.40.50.20">
    <property type="match status" value="1"/>
</dbReference>
<dbReference type="InterPro" id="IPR011761">
    <property type="entry name" value="ATP-grasp"/>
</dbReference>
<name>A0A073KG66_9BACI</name>
<dbReference type="OrthoDB" id="9803907at2"/>
<evidence type="ECO:0000313" key="7">
    <source>
        <dbReference type="Proteomes" id="UP000027822"/>
    </source>
</evidence>
<keyword evidence="7" id="KW-1185">Reference proteome</keyword>
<evidence type="ECO:0000256" key="2">
    <source>
        <dbReference type="ARBA" id="ARBA00022741"/>
    </source>
</evidence>
<evidence type="ECO:0000259" key="5">
    <source>
        <dbReference type="PROSITE" id="PS50975"/>
    </source>
</evidence>
<keyword evidence="2 4" id="KW-0547">Nucleotide-binding</keyword>
<evidence type="ECO:0000256" key="3">
    <source>
        <dbReference type="ARBA" id="ARBA00022840"/>
    </source>
</evidence>
<dbReference type="EMBL" id="JOTN01000001">
    <property type="protein sequence ID" value="KEK21308.1"/>
    <property type="molecule type" value="Genomic_DNA"/>
</dbReference>
<accession>A0A073KG66</accession>
<dbReference type="Pfam" id="PF13535">
    <property type="entry name" value="ATP-grasp_4"/>
    <property type="match status" value="1"/>
</dbReference>
<dbReference type="eggNOG" id="COG0151">
    <property type="taxonomic scope" value="Bacteria"/>
</dbReference>
<dbReference type="PANTHER" id="PTHR43585">
    <property type="entry name" value="FUMIPYRROLE BIOSYNTHESIS PROTEIN C"/>
    <property type="match status" value="1"/>
</dbReference>
<feature type="domain" description="ATP-grasp" evidence="5">
    <location>
        <begin position="115"/>
        <end position="314"/>
    </location>
</feature>
<dbReference type="STRING" id="574376.BAMA_00625"/>
<evidence type="ECO:0000313" key="6">
    <source>
        <dbReference type="EMBL" id="KEK21308.1"/>
    </source>
</evidence>
<dbReference type="Gene3D" id="3.30.470.20">
    <property type="entry name" value="ATP-grasp fold, B domain"/>
    <property type="match status" value="1"/>
</dbReference>
<dbReference type="Pfam" id="PF18603">
    <property type="entry name" value="LAL_C2"/>
    <property type="match status" value="1"/>
</dbReference>
<dbReference type="GO" id="GO:0046872">
    <property type="term" value="F:metal ion binding"/>
    <property type="evidence" value="ECO:0007669"/>
    <property type="project" value="InterPro"/>
</dbReference>
<keyword evidence="1" id="KW-0436">Ligase</keyword>
<dbReference type="InterPro" id="IPR040570">
    <property type="entry name" value="LAL_C2"/>
</dbReference>
<evidence type="ECO:0000256" key="4">
    <source>
        <dbReference type="PROSITE-ProRule" id="PRU00409"/>
    </source>
</evidence>
<dbReference type="Proteomes" id="UP000027822">
    <property type="component" value="Unassembled WGS sequence"/>
</dbReference>
<protein>
    <recommendedName>
        <fullName evidence="5">ATP-grasp domain-containing protein</fullName>
    </recommendedName>
</protein>
<dbReference type="PROSITE" id="PS50975">
    <property type="entry name" value="ATP_GRASP"/>
    <property type="match status" value="1"/>
</dbReference>
<dbReference type="GO" id="GO:0005524">
    <property type="term" value="F:ATP binding"/>
    <property type="evidence" value="ECO:0007669"/>
    <property type="project" value="UniProtKB-UniRule"/>
</dbReference>
<organism evidence="6 7">
    <name type="scientific">Bacillus manliponensis</name>
    <dbReference type="NCBI Taxonomy" id="574376"/>
    <lineage>
        <taxon>Bacteria</taxon>
        <taxon>Bacillati</taxon>
        <taxon>Bacillota</taxon>
        <taxon>Bacilli</taxon>
        <taxon>Bacillales</taxon>
        <taxon>Bacillaceae</taxon>
        <taxon>Bacillus</taxon>
        <taxon>Bacillus cereus group</taxon>
    </lineage>
</organism>